<dbReference type="Gene3D" id="3.40.720.10">
    <property type="entry name" value="Alkaline Phosphatase, subunit A"/>
    <property type="match status" value="1"/>
</dbReference>
<dbReference type="Pfam" id="PF01663">
    <property type="entry name" value="Phosphodiest"/>
    <property type="match status" value="1"/>
</dbReference>
<dbReference type="InterPro" id="IPR002591">
    <property type="entry name" value="Phosphodiest/P_Trfase"/>
</dbReference>
<dbReference type="InterPro" id="IPR017850">
    <property type="entry name" value="Alkaline_phosphatase_core_sf"/>
</dbReference>
<dbReference type="RefSeq" id="WP_284061338.1">
    <property type="nucleotide sequence ID" value="NZ_CP126158.1"/>
</dbReference>
<organism evidence="2 3">
    <name type="scientific">Halobaculum halobium</name>
    <dbReference type="NCBI Taxonomy" id="3032281"/>
    <lineage>
        <taxon>Archaea</taxon>
        <taxon>Methanobacteriati</taxon>
        <taxon>Methanobacteriota</taxon>
        <taxon>Stenosarchaea group</taxon>
        <taxon>Halobacteria</taxon>
        <taxon>Halobacteriales</taxon>
        <taxon>Haloferacaceae</taxon>
        <taxon>Halobaculum</taxon>
    </lineage>
</organism>
<reference evidence="2 3" key="1">
    <citation type="journal article" date="2019" name="Int. J. Syst. Evol. Microbiol.">
        <title>The Global Catalogue of Microorganisms (GCM) 10K type strain sequencing project: providing services to taxonomists for standard genome sequencing and annotation.</title>
        <authorList>
            <consortium name="The Broad Institute Genomics Platform"/>
            <consortium name="The Broad Institute Genome Sequencing Center for Infectious Disease"/>
            <person name="Wu L."/>
            <person name="Ma J."/>
        </authorList>
    </citation>
    <scope>NUCLEOTIDE SEQUENCE [LARGE SCALE GENOMIC DNA]</scope>
    <source>
        <strain evidence="2 3">SYNS20</strain>
    </source>
</reference>
<dbReference type="EMBL" id="JBHSWX010000012">
    <property type="protein sequence ID" value="MFC6787158.1"/>
    <property type="molecule type" value="Genomic_DNA"/>
</dbReference>
<dbReference type="GeneID" id="81210270"/>
<name>A0ABD5TCW7_9EURY</name>
<dbReference type="PANTHER" id="PTHR10151:SF120">
    <property type="entry name" value="BIS(5'-ADENOSYL)-TRIPHOSPHATASE"/>
    <property type="match status" value="1"/>
</dbReference>
<accession>A0ABD5TCW7</accession>
<gene>
    <name evidence="2" type="ORF">ACFQFD_14485</name>
</gene>
<dbReference type="Proteomes" id="UP001596443">
    <property type="component" value="Unassembled WGS sequence"/>
</dbReference>
<evidence type="ECO:0000313" key="3">
    <source>
        <dbReference type="Proteomes" id="UP001596443"/>
    </source>
</evidence>
<feature type="region of interest" description="Disordered" evidence="1">
    <location>
        <begin position="492"/>
        <end position="519"/>
    </location>
</feature>
<keyword evidence="3" id="KW-1185">Reference proteome</keyword>
<evidence type="ECO:0000313" key="2">
    <source>
        <dbReference type="EMBL" id="MFC6787158.1"/>
    </source>
</evidence>
<proteinExistence type="predicted"/>
<evidence type="ECO:0000256" key="1">
    <source>
        <dbReference type="SAM" id="MobiDB-lite"/>
    </source>
</evidence>
<dbReference type="SUPFAM" id="SSF53649">
    <property type="entry name" value="Alkaline phosphatase-like"/>
    <property type="match status" value="1"/>
</dbReference>
<protein>
    <submittedName>
        <fullName evidence="2">Alkaline phosphatase family protein</fullName>
    </submittedName>
</protein>
<sequence>MNLIWGIDGAEWELLKQLQDSGRIPTLSRMIETGASGTLRSTIPAYTGIAVPTLLTGKNPGTTGMVGFERVDGTLQDFTDIEDEVLWEIAGRQGLRTCAVGVRTTYPPRPVENGVVVSGDLYTPPDATDYMFPEHLPDDVPGVESFHDGLAELDELQKNADIPCFIEAASTTTRTQHGVFEDIIAETDPDLAMFWIGAADKLQHLAWDEKDVLAEYYELIDGLLKQTLDRFEPEVTYVISDHGFEAVYERELHLNTWLERRGYLRTTPAAPMSRYIGPLVSKYVPNGLTDKAQSVLSKMGGAATSGDEAASHSAGSTRRNVTVPGVDYERSTAVMVNEWGINVLASNRRSEIVDSLVSDLRALHIQGEPVFRFVARREDVYTGRYLDRFPDVIVLPTREYHLNHTLSRSLTSPTGGSSHRSGYHIYNPDGVFAASGAEIPTAAGLTIAAEEFAPTVLHELGVGVPADIDASPMTEALSTHRRTDDVTTIRPRAPTLVDPEQKSTTNEDVEDRLRDMGYL</sequence>
<dbReference type="GO" id="GO:0016787">
    <property type="term" value="F:hydrolase activity"/>
    <property type="evidence" value="ECO:0007669"/>
    <property type="project" value="UniProtKB-ARBA"/>
</dbReference>
<dbReference type="AlphaFoldDB" id="A0ABD5TCW7"/>
<dbReference type="PANTHER" id="PTHR10151">
    <property type="entry name" value="ECTONUCLEOTIDE PYROPHOSPHATASE/PHOSPHODIESTERASE"/>
    <property type="match status" value="1"/>
</dbReference>
<comment type="caution">
    <text evidence="2">The sequence shown here is derived from an EMBL/GenBank/DDBJ whole genome shotgun (WGS) entry which is preliminary data.</text>
</comment>